<sequence>MLLVRKPLFLLCCGLRPLTGGANSSITAHKMLNSTRTKHSAITAPTLCSRQKGSPRSFPPADQDFDFFLVLDFEATCDQHKQIVPQEIIEFPIVKVGGKSLEIESMFHRYVQPTTHPELTTFCTQLTGIIQSMVDNQPTFEQVLQQAEKWMKTEGLLGSQQRFLFVTCGDWDLKVMLPGQCKHLGLPLPEYFRNWVNIKKAYAQTVGDFPRDLASMLKGLQLQHVGRHHSGLDDCKNIAAILRELAVRNYIFKPTGCLRTHPTS</sequence>
<keyword evidence="3" id="KW-0269">Exonuclease</keyword>
<dbReference type="GO" id="GO:0000175">
    <property type="term" value="F:3'-5'-RNA exonuclease activity"/>
    <property type="evidence" value="ECO:0007669"/>
    <property type="project" value="InterPro"/>
</dbReference>
<dbReference type="InterPro" id="IPR036397">
    <property type="entry name" value="RNaseH_sf"/>
</dbReference>
<reference evidence="6" key="1">
    <citation type="submission" date="2025-08" db="UniProtKB">
        <authorList>
            <consortium name="Ensembl"/>
        </authorList>
    </citation>
    <scope>IDENTIFICATION</scope>
</reference>
<feature type="signal peptide" evidence="4">
    <location>
        <begin position="1"/>
        <end position="24"/>
    </location>
</feature>
<dbReference type="Ensembl" id="ENSEBUT00000020657.1">
    <property type="protein sequence ID" value="ENSEBUP00000020081.1"/>
    <property type="gene ID" value="ENSEBUG00000012469.1"/>
</dbReference>
<name>A0A8C4WYG5_EPTBU</name>
<dbReference type="InterPro" id="IPR013520">
    <property type="entry name" value="Ribonucl_H"/>
</dbReference>
<evidence type="ECO:0000259" key="5">
    <source>
        <dbReference type="SMART" id="SM00479"/>
    </source>
</evidence>
<feature type="chain" id="PRO_5034475370" evidence="4">
    <location>
        <begin position="25"/>
        <end position="264"/>
    </location>
</feature>
<dbReference type="GeneTree" id="ENSGT00530000063205"/>
<organism evidence="6 7">
    <name type="scientific">Eptatretus burgeri</name>
    <name type="common">Inshore hagfish</name>
    <dbReference type="NCBI Taxonomy" id="7764"/>
    <lineage>
        <taxon>Eukaryota</taxon>
        <taxon>Metazoa</taxon>
        <taxon>Chordata</taxon>
        <taxon>Craniata</taxon>
        <taxon>Vertebrata</taxon>
        <taxon>Cyclostomata</taxon>
        <taxon>Myxini</taxon>
        <taxon>Myxiniformes</taxon>
        <taxon>Myxinidae</taxon>
        <taxon>Eptatretinae</taxon>
        <taxon>Eptatretus</taxon>
    </lineage>
</organism>
<evidence type="ECO:0000256" key="1">
    <source>
        <dbReference type="ARBA" id="ARBA00022722"/>
    </source>
</evidence>
<dbReference type="InterPro" id="IPR051274">
    <property type="entry name" value="3-5_Exoribonuclease"/>
</dbReference>
<dbReference type="Pfam" id="PF00929">
    <property type="entry name" value="RNase_T"/>
    <property type="match status" value="1"/>
</dbReference>
<keyword evidence="1" id="KW-0540">Nuclease</keyword>
<reference evidence="6" key="2">
    <citation type="submission" date="2025-09" db="UniProtKB">
        <authorList>
            <consortium name="Ensembl"/>
        </authorList>
    </citation>
    <scope>IDENTIFICATION</scope>
</reference>
<dbReference type="InterPro" id="IPR012337">
    <property type="entry name" value="RNaseH-like_sf"/>
</dbReference>
<dbReference type="AlphaFoldDB" id="A0A8C4WYG5"/>
<evidence type="ECO:0000256" key="3">
    <source>
        <dbReference type="ARBA" id="ARBA00022839"/>
    </source>
</evidence>
<keyword evidence="7" id="KW-1185">Reference proteome</keyword>
<dbReference type="InterPro" id="IPR047201">
    <property type="entry name" value="ERI-1_3'hExo-like"/>
</dbReference>
<protein>
    <submittedName>
        <fullName evidence="6">ERI1 exoribonuclease family member 3</fullName>
    </submittedName>
</protein>
<proteinExistence type="predicted"/>
<keyword evidence="4" id="KW-0732">Signal</keyword>
<dbReference type="Gene3D" id="3.30.420.10">
    <property type="entry name" value="Ribonuclease H-like superfamily/Ribonuclease H"/>
    <property type="match status" value="1"/>
</dbReference>
<dbReference type="CDD" id="cd06133">
    <property type="entry name" value="ERI-1_3'hExo_like"/>
    <property type="match status" value="1"/>
</dbReference>
<dbReference type="PANTHER" id="PTHR23044">
    <property type="entry name" value="3'-5' EXONUCLEASE ERI1-RELATED"/>
    <property type="match status" value="1"/>
</dbReference>
<accession>A0A8C4WYG5</accession>
<evidence type="ECO:0000256" key="4">
    <source>
        <dbReference type="SAM" id="SignalP"/>
    </source>
</evidence>
<dbReference type="OMA" id="GSHHLGF"/>
<feature type="domain" description="Exonuclease" evidence="5">
    <location>
        <begin position="67"/>
        <end position="251"/>
    </location>
</feature>
<keyword evidence="2" id="KW-0378">Hydrolase</keyword>
<dbReference type="Proteomes" id="UP000694388">
    <property type="component" value="Unplaced"/>
</dbReference>
<evidence type="ECO:0000256" key="2">
    <source>
        <dbReference type="ARBA" id="ARBA00022801"/>
    </source>
</evidence>
<dbReference type="PANTHER" id="PTHR23044:SF61">
    <property type="entry name" value="3'-5' EXORIBONUCLEASE 1-RELATED"/>
    <property type="match status" value="1"/>
</dbReference>
<dbReference type="SMART" id="SM00479">
    <property type="entry name" value="EXOIII"/>
    <property type="match status" value="1"/>
</dbReference>
<evidence type="ECO:0000313" key="6">
    <source>
        <dbReference type="Ensembl" id="ENSEBUP00000020081.1"/>
    </source>
</evidence>
<dbReference type="GO" id="GO:0003676">
    <property type="term" value="F:nucleic acid binding"/>
    <property type="evidence" value="ECO:0007669"/>
    <property type="project" value="InterPro"/>
</dbReference>
<evidence type="ECO:0000313" key="7">
    <source>
        <dbReference type="Proteomes" id="UP000694388"/>
    </source>
</evidence>
<dbReference type="SUPFAM" id="SSF53098">
    <property type="entry name" value="Ribonuclease H-like"/>
    <property type="match status" value="1"/>
</dbReference>